<dbReference type="EMBL" id="CYKH01000207">
    <property type="protein sequence ID" value="CUE88431.1"/>
    <property type="molecule type" value="Genomic_DNA"/>
</dbReference>
<sequence>MIKLSTCVLFIFVKEKKIVEVPNMSDAPSEFVLVERHENDDGGSTSASGQSPAQLASDWTNVRLEERDPSPVIVNHNNSDAGDEGGEYAGYDDATLSPPPQEGPPSCDAPLDEEVKMLERLQKQLDEESVARFVHNENAKAAAENVDSNHRRCDCLGGSQGLHRLACPLRASSS</sequence>
<feature type="region of interest" description="Disordered" evidence="1">
    <location>
        <begin position="66"/>
        <end position="110"/>
    </location>
</feature>
<reference evidence="3" key="1">
    <citation type="submission" date="2015-09" db="EMBL/GenBank/DDBJ databases">
        <authorList>
            <consortium name="Pathogen Informatics"/>
        </authorList>
    </citation>
    <scope>NUCLEOTIDE SEQUENCE [LARGE SCALE GENOMIC DNA]</scope>
    <source>
        <strain evidence="3">Lake Konstanz</strain>
    </source>
</reference>
<dbReference type="VEuPathDB" id="TriTrypDB:BSAL_57055"/>
<dbReference type="Proteomes" id="UP000051952">
    <property type="component" value="Unassembled WGS sequence"/>
</dbReference>
<evidence type="ECO:0000256" key="1">
    <source>
        <dbReference type="SAM" id="MobiDB-lite"/>
    </source>
</evidence>
<proteinExistence type="predicted"/>
<keyword evidence="3" id="KW-1185">Reference proteome</keyword>
<organism evidence="2 3">
    <name type="scientific">Bodo saltans</name>
    <name type="common">Flagellated protozoan</name>
    <dbReference type="NCBI Taxonomy" id="75058"/>
    <lineage>
        <taxon>Eukaryota</taxon>
        <taxon>Discoba</taxon>
        <taxon>Euglenozoa</taxon>
        <taxon>Kinetoplastea</taxon>
        <taxon>Metakinetoplastina</taxon>
        <taxon>Eubodonida</taxon>
        <taxon>Bodonidae</taxon>
        <taxon>Bodo</taxon>
    </lineage>
</organism>
<evidence type="ECO:0000313" key="2">
    <source>
        <dbReference type="EMBL" id="CUE88431.1"/>
    </source>
</evidence>
<evidence type="ECO:0000313" key="3">
    <source>
        <dbReference type="Proteomes" id="UP000051952"/>
    </source>
</evidence>
<protein>
    <submittedName>
        <fullName evidence="2">Uncharacterized protein</fullName>
    </submittedName>
</protein>
<accession>A0A0S4IJK1</accession>
<gene>
    <name evidence="2" type="ORF">BSAL_57055</name>
</gene>
<dbReference type="AlphaFoldDB" id="A0A0S4IJK1"/>
<name>A0A0S4IJK1_BODSA</name>